<organism evidence="1 2">
    <name type="scientific">Planobispora takensis</name>
    <dbReference type="NCBI Taxonomy" id="1367882"/>
    <lineage>
        <taxon>Bacteria</taxon>
        <taxon>Bacillati</taxon>
        <taxon>Actinomycetota</taxon>
        <taxon>Actinomycetes</taxon>
        <taxon>Streptosporangiales</taxon>
        <taxon>Streptosporangiaceae</taxon>
        <taxon>Planobispora</taxon>
    </lineage>
</organism>
<keyword evidence="2" id="KW-1185">Reference proteome</keyword>
<dbReference type="EMBL" id="BOOK01000035">
    <property type="protein sequence ID" value="GII02810.1"/>
    <property type="molecule type" value="Genomic_DNA"/>
</dbReference>
<protein>
    <recommendedName>
        <fullName evidence="3">Erythromycin esterase</fullName>
    </recommendedName>
</protein>
<dbReference type="PANTHER" id="PTHR31299:SF0">
    <property type="entry name" value="ESTERASE, PUTATIVE (AFU_ORTHOLOGUE AFUA_1G05850)-RELATED"/>
    <property type="match status" value="1"/>
</dbReference>
<dbReference type="CDD" id="cd14728">
    <property type="entry name" value="Ere-like"/>
    <property type="match status" value="1"/>
</dbReference>
<dbReference type="Gene3D" id="3.30.1870.10">
    <property type="entry name" value="EreA-like, domain 2"/>
    <property type="match status" value="1"/>
</dbReference>
<dbReference type="InterPro" id="IPR014622">
    <property type="entry name" value="UCP036794_erythomycin"/>
</dbReference>
<gene>
    <name evidence="1" type="ORF">Pta02_48180</name>
</gene>
<dbReference type="GO" id="GO:0046677">
    <property type="term" value="P:response to antibiotic"/>
    <property type="evidence" value="ECO:0007669"/>
    <property type="project" value="InterPro"/>
</dbReference>
<proteinExistence type="predicted"/>
<dbReference type="PIRSF" id="PIRSF036794">
    <property type="entry name" value="UCP_erythr_ester"/>
    <property type="match status" value="1"/>
</dbReference>
<name>A0A8J3T0S8_9ACTN</name>
<dbReference type="PANTHER" id="PTHR31299">
    <property type="entry name" value="ESTERASE, PUTATIVE (AFU_ORTHOLOGUE AFUA_1G05850)-RELATED"/>
    <property type="match status" value="1"/>
</dbReference>
<dbReference type="Pfam" id="PF05139">
    <property type="entry name" value="Erythro_esteras"/>
    <property type="match status" value="1"/>
</dbReference>
<dbReference type="AlphaFoldDB" id="A0A8J3T0S8"/>
<evidence type="ECO:0008006" key="3">
    <source>
        <dbReference type="Google" id="ProtNLM"/>
    </source>
</evidence>
<sequence length="423" mass="47375">MGEIRGSALPLAAPEDLDPLLARIGNARHVLIGEASHGTRDFYSWRAALTRRLIEEMDFRFIGVEGDWPDCDRVHRALTRPGAEDPCDALYAFARWPTFMWANEEVVEFCRWLRRWNEDRPAGRRCGFHGLDVYSLWDSLHAVRGYAARHLPEQMETVMRAVHCFEAYGHDPQQYGMTTRLTPESCEKEVVGLLAAVDRATPDDETGFAARQNAEVVAGAEEYYRAMIGGGPESWNVRDIHMADTLDRLADFYGDGARGVVWAHNTHVGDARATDMAAAGMTNLGQLVRERHGEDDVVLVGFGTHRGTVVAADRWGGRAEVMEVPPARAASLESVLHDSGLERALFVVPGAGDDRPAWYDRPMGHRAVGVVYRPEHERWGNYVPTVLGRRYDAFIWLDRTEAVHPLHDEPSGEEEMETYPAGV</sequence>
<reference evidence="1" key="1">
    <citation type="submission" date="2021-01" db="EMBL/GenBank/DDBJ databases">
        <title>Whole genome shotgun sequence of Planobispora takensis NBRC 109077.</title>
        <authorList>
            <person name="Komaki H."/>
            <person name="Tamura T."/>
        </authorList>
    </citation>
    <scope>NUCLEOTIDE SEQUENCE</scope>
    <source>
        <strain evidence="1">NBRC 109077</strain>
    </source>
</reference>
<dbReference type="InterPro" id="IPR007815">
    <property type="entry name" value="Emycin_Estase"/>
</dbReference>
<accession>A0A8J3T0S8</accession>
<dbReference type="InterPro" id="IPR052036">
    <property type="entry name" value="Hydrolase/PRTase-associated"/>
</dbReference>
<evidence type="ECO:0000313" key="2">
    <source>
        <dbReference type="Proteomes" id="UP000634476"/>
    </source>
</evidence>
<dbReference type="Proteomes" id="UP000634476">
    <property type="component" value="Unassembled WGS sequence"/>
</dbReference>
<dbReference type="Gene3D" id="1.20.1440.30">
    <property type="entry name" value="Biosynthetic Protein domain"/>
    <property type="match status" value="1"/>
</dbReference>
<dbReference type="Gene3D" id="3.40.1660.10">
    <property type="entry name" value="EreA-like (biosynthetic domain)"/>
    <property type="match status" value="1"/>
</dbReference>
<dbReference type="SUPFAM" id="SSF159501">
    <property type="entry name" value="EreA/ChaN-like"/>
    <property type="match status" value="1"/>
</dbReference>
<evidence type="ECO:0000313" key="1">
    <source>
        <dbReference type="EMBL" id="GII02810.1"/>
    </source>
</evidence>
<comment type="caution">
    <text evidence="1">The sequence shown here is derived from an EMBL/GenBank/DDBJ whole genome shotgun (WGS) entry which is preliminary data.</text>
</comment>